<reference evidence="1" key="1">
    <citation type="submission" date="2021-06" db="EMBL/GenBank/DDBJ databases">
        <authorList>
            <person name="Kallberg Y."/>
            <person name="Tangrot J."/>
            <person name="Rosling A."/>
        </authorList>
    </citation>
    <scope>NUCLEOTIDE SEQUENCE</scope>
    <source>
        <strain evidence="1">MA461A</strain>
    </source>
</reference>
<keyword evidence="2" id="KW-1185">Reference proteome</keyword>
<comment type="caution">
    <text evidence="1">The sequence shown here is derived from an EMBL/GenBank/DDBJ whole genome shotgun (WGS) entry which is preliminary data.</text>
</comment>
<gene>
    <name evidence="1" type="ORF">RPERSI_LOCUS4304</name>
</gene>
<organism evidence="1 2">
    <name type="scientific">Racocetra persica</name>
    <dbReference type="NCBI Taxonomy" id="160502"/>
    <lineage>
        <taxon>Eukaryota</taxon>
        <taxon>Fungi</taxon>
        <taxon>Fungi incertae sedis</taxon>
        <taxon>Mucoromycota</taxon>
        <taxon>Glomeromycotina</taxon>
        <taxon>Glomeromycetes</taxon>
        <taxon>Diversisporales</taxon>
        <taxon>Gigasporaceae</taxon>
        <taxon>Racocetra</taxon>
    </lineage>
</organism>
<dbReference type="EMBL" id="CAJVQC010005834">
    <property type="protein sequence ID" value="CAG8559474.1"/>
    <property type="molecule type" value="Genomic_DNA"/>
</dbReference>
<name>A0ACA9M4B8_9GLOM</name>
<evidence type="ECO:0000313" key="2">
    <source>
        <dbReference type="Proteomes" id="UP000789920"/>
    </source>
</evidence>
<dbReference type="Proteomes" id="UP000789920">
    <property type="component" value="Unassembled WGS sequence"/>
</dbReference>
<evidence type="ECO:0000313" key="1">
    <source>
        <dbReference type="EMBL" id="CAG8559474.1"/>
    </source>
</evidence>
<sequence length="243" mass="27355">MLVNTLVKGKILVKALIDISSKFNTISKSLFDRLETDHRIRLTCDPIKNLYKDTIGQGWLWVHKAKIIFGVSSRAYKHHDKIRINHMSIPLIEDSNKASFSKNNSFDSSDSEIVTNSSNFNSHNRLQKKKYKETILTCTINNCSAEIEIIEKSSLMRAPSQKSISIDEGSQDLLIFGKNSLVNLDTIVKENSKSATSNLSSKHAGKPTDKISSKKQKQAKKELHILKDLIKELSTEPEALQDS</sequence>
<protein>
    <submittedName>
        <fullName evidence="1">33221_t:CDS:1</fullName>
    </submittedName>
</protein>
<proteinExistence type="predicted"/>
<accession>A0ACA9M4B8</accession>
<feature type="non-terminal residue" evidence="1">
    <location>
        <position position="243"/>
    </location>
</feature>